<dbReference type="GO" id="GO:0004842">
    <property type="term" value="F:ubiquitin-protein transferase activity"/>
    <property type="evidence" value="ECO:0007669"/>
    <property type="project" value="TreeGrafter"/>
</dbReference>
<dbReference type="GO" id="GO:0005634">
    <property type="term" value="C:nucleus"/>
    <property type="evidence" value="ECO:0007669"/>
    <property type="project" value="TreeGrafter"/>
</dbReference>
<accession>A0A0D8XEZ7</accession>
<organism evidence="1 2">
    <name type="scientific">Dictyocaulus viviparus</name>
    <name type="common">Bovine lungworm</name>
    <dbReference type="NCBI Taxonomy" id="29172"/>
    <lineage>
        <taxon>Eukaryota</taxon>
        <taxon>Metazoa</taxon>
        <taxon>Ecdysozoa</taxon>
        <taxon>Nematoda</taxon>
        <taxon>Chromadorea</taxon>
        <taxon>Rhabditida</taxon>
        <taxon>Rhabditina</taxon>
        <taxon>Rhabditomorpha</taxon>
        <taxon>Strongyloidea</taxon>
        <taxon>Metastrongylidae</taxon>
        <taxon>Dictyocaulus</taxon>
    </lineage>
</organism>
<dbReference type="Proteomes" id="UP000053766">
    <property type="component" value="Unassembled WGS sequence"/>
</dbReference>
<dbReference type="PANTHER" id="PTHR20973:SF0">
    <property type="entry name" value="NON-STRUCTURAL MAINTENANCE OF CHROMOSOMES ELEMENT 1 HOMOLOG"/>
    <property type="match status" value="1"/>
</dbReference>
<dbReference type="STRING" id="29172.A0A0D8XEZ7"/>
<dbReference type="AlphaFoldDB" id="A0A0D8XEZ7"/>
<dbReference type="PANTHER" id="PTHR20973">
    <property type="entry name" value="NON-SMC ELEMENT 1-RELATED"/>
    <property type="match status" value="1"/>
</dbReference>
<dbReference type="InterPro" id="IPR011513">
    <property type="entry name" value="Nse1"/>
</dbReference>
<sequence>MEPTEVIQKKLEEVINKVQDDFERIKVILERGMPRNSSRSYDLGDPTSSVKCSDGYEELELYFKVPLFGEVMEFARTFSGAHQRLAMLMVNKGVLTKKQFQISFIRNVMTGLKRHRNVASKITCSMEDLNDLVTLLCEQLNKELSALGLRLTLICNEESGQELVVLVTEDVLVKDTCSISGFTMDEMTLFSRYLQEFIKEDGKCDYSWALHEASELPNPITLMKAQHFLDKLLRNSWVSKKGGKITLDSRAIAELEPVLVDDHCCPICVLCQKIVMRKLLAVVCDLCGAYIHRHCWLKLAASSEADDLCCPAKTWRKCNKVFSKRDVIEALK</sequence>
<dbReference type="GO" id="GO:0030915">
    <property type="term" value="C:Smc5-Smc6 complex"/>
    <property type="evidence" value="ECO:0007669"/>
    <property type="project" value="InterPro"/>
</dbReference>
<dbReference type="InterPro" id="IPR036388">
    <property type="entry name" value="WH-like_DNA-bd_sf"/>
</dbReference>
<name>A0A0D8XEZ7_DICVI</name>
<dbReference type="OrthoDB" id="5783051at2759"/>
<dbReference type="EMBL" id="KN716681">
    <property type="protein sequence ID" value="KJH42312.1"/>
    <property type="molecule type" value="Genomic_DNA"/>
</dbReference>
<evidence type="ECO:0000313" key="1">
    <source>
        <dbReference type="EMBL" id="KJH42312.1"/>
    </source>
</evidence>
<keyword evidence="2" id="KW-1185">Reference proteome</keyword>
<dbReference type="GO" id="GO:0000724">
    <property type="term" value="P:double-strand break repair via homologous recombination"/>
    <property type="evidence" value="ECO:0007669"/>
    <property type="project" value="TreeGrafter"/>
</dbReference>
<gene>
    <name evidence="1" type="ORF">DICVIV_11709</name>
</gene>
<evidence type="ECO:0008006" key="3">
    <source>
        <dbReference type="Google" id="ProtNLM"/>
    </source>
</evidence>
<evidence type="ECO:0000313" key="2">
    <source>
        <dbReference type="Proteomes" id="UP000053766"/>
    </source>
</evidence>
<dbReference type="Gene3D" id="1.10.10.10">
    <property type="entry name" value="Winged helix-like DNA-binding domain superfamily/Winged helix DNA-binding domain"/>
    <property type="match status" value="1"/>
</dbReference>
<proteinExistence type="predicted"/>
<reference evidence="2" key="2">
    <citation type="journal article" date="2016" name="Sci. Rep.">
        <title>Dictyocaulus viviparus genome, variome and transcriptome elucidate lungworm biology and support future intervention.</title>
        <authorList>
            <person name="McNulty S.N."/>
            <person name="Strube C."/>
            <person name="Rosa B.A."/>
            <person name="Martin J.C."/>
            <person name="Tyagi R."/>
            <person name="Choi Y.J."/>
            <person name="Wang Q."/>
            <person name="Hallsworth Pepin K."/>
            <person name="Zhang X."/>
            <person name="Ozersky P."/>
            <person name="Wilson R.K."/>
            <person name="Sternberg P.W."/>
            <person name="Gasser R.B."/>
            <person name="Mitreva M."/>
        </authorList>
    </citation>
    <scope>NUCLEOTIDE SEQUENCE [LARGE SCALE GENOMIC DNA]</scope>
    <source>
        <strain evidence="2">HannoverDv2000</strain>
    </source>
</reference>
<reference evidence="1 2" key="1">
    <citation type="submission" date="2013-11" db="EMBL/GenBank/DDBJ databases">
        <title>Draft genome of the bovine lungworm Dictyocaulus viviparus.</title>
        <authorList>
            <person name="Mitreva M."/>
        </authorList>
    </citation>
    <scope>NUCLEOTIDE SEQUENCE [LARGE SCALE GENOMIC DNA]</scope>
    <source>
        <strain evidence="1 2">HannoverDv2000</strain>
    </source>
</reference>
<protein>
    <recommendedName>
        <fullName evidence="3">Phorbol-ester/DAG-type domain-containing protein</fullName>
    </recommendedName>
</protein>